<dbReference type="EMBL" id="CAXKWB010040812">
    <property type="protein sequence ID" value="CAL4155642.1"/>
    <property type="molecule type" value="Genomic_DNA"/>
</dbReference>
<keyword evidence="1" id="KW-0863">Zinc-finger</keyword>
<name>A0AAV2S2G2_MEGNR</name>
<dbReference type="InterPro" id="IPR000571">
    <property type="entry name" value="Znf_CCCH"/>
</dbReference>
<dbReference type="GO" id="GO:0008270">
    <property type="term" value="F:zinc ion binding"/>
    <property type="evidence" value="ECO:0007669"/>
    <property type="project" value="UniProtKB-KW"/>
</dbReference>
<dbReference type="Gene3D" id="4.10.1000.10">
    <property type="entry name" value="Zinc finger, CCCH-type"/>
    <property type="match status" value="1"/>
</dbReference>
<feature type="compositionally biased region" description="Basic and acidic residues" evidence="2">
    <location>
        <begin position="1"/>
        <end position="15"/>
    </location>
</feature>
<protein>
    <recommendedName>
        <fullName evidence="3">C3H1-type domain-containing protein</fullName>
    </recommendedName>
</protein>
<dbReference type="AlphaFoldDB" id="A0AAV2S2G2"/>
<evidence type="ECO:0000256" key="2">
    <source>
        <dbReference type="SAM" id="MobiDB-lite"/>
    </source>
</evidence>
<feature type="region of interest" description="Disordered" evidence="2">
    <location>
        <begin position="1"/>
        <end position="36"/>
    </location>
</feature>
<keyword evidence="5" id="KW-1185">Reference proteome</keyword>
<sequence>VEIIDLKDGDKKDDESITPENIEPKEDKPETDAQGTKKTCWFWVNRKCKFGNQCKDDHPVQCKSMMETGRCSDSRCKLIHPKICRGSTMRATAAEEIAGMCTRQILSIDMFSEI</sequence>
<organism evidence="4 5">
    <name type="scientific">Meganyctiphanes norvegica</name>
    <name type="common">Northern krill</name>
    <name type="synonym">Thysanopoda norvegica</name>
    <dbReference type="NCBI Taxonomy" id="48144"/>
    <lineage>
        <taxon>Eukaryota</taxon>
        <taxon>Metazoa</taxon>
        <taxon>Ecdysozoa</taxon>
        <taxon>Arthropoda</taxon>
        <taxon>Crustacea</taxon>
        <taxon>Multicrustacea</taxon>
        <taxon>Malacostraca</taxon>
        <taxon>Eumalacostraca</taxon>
        <taxon>Eucarida</taxon>
        <taxon>Euphausiacea</taxon>
        <taxon>Euphausiidae</taxon>
        <taxon>Meganyctiphanes</taxon>
    </lineage>
</organism>
<dbReference type="Proteomes" id="UP001497623">
    <property type="component" value="Unassembled WGS sequence"/>
</dbReference>
<evidence type="ECO:0000313" key="4">
    <source>
        <dbReference type="EMBL" id="CAL4155642.1"/>
    </source>
</evidence>
<feature type="non-terminal residue" evidence="4">
    <location>
        <position position="1"/>
    </location>
</feature>
<feature type="compositionally biased region" description="Basic and acidic residues" evidence="2">
    <location>
        <begin position="22"/>
        <end position="31"/>
    </location>
</feature>
<evidence type="ECO:0000256" key="1">
    <source>
        <dbReference type="PROSITE-ProRule" id="PRU00723"/>
    </source>
</evidence>
<keyword evidence="1" id="KW-0479">Metal-binding</keyword>
<evidence type="ECO:0000313" key="5">
    <source>
        <dbReference type="Proteomes" id="UP001497623"/>
    </source>
</evidence>
<evidence type="ECO:0000259" key="3">
    <source>
        <dbReference type="PROSITE" id="PS50103"/>
    </source>
</evidence>
<accession>A0AAV2S2G2</accession>
<feature type="zinc finger region" description="C3H1-type" evidence="1">
    <location>
        <begin position="34"/>
        <end position="61"/>
    </location>
</feature>
<dbReference type="PROSITE" id="PS50103">
    <property type="entry name" value="ZF_C3H1"/>
    <property type="match status" value="1"/>
</dbReference>
<proteinExistence type="predicted"/>
<reference evidence="4 5" key="1">
    <citation type="submission" date="2024-05" db="EMBL/GenBank/DDBJ databases">
        <authorList>
            <person name="Wallberg A."/>
        </authorList>
    </citation>
    <scope>NUCLEOTIDE SEQUENCE [LARGE SCALE GENOMIC DNA]</scope>
</reference>
<feature type="domain" description="C3H1-type" evidence="3">
    <location>
        <begin position="34"/>
        <end position="61"/>
    </location>
</feature>
<gene>
    <name evidence="4" type="ORF">MNOR_LOCUS31537</name>
</gene>
<keyword evidence="1" id="KW-0862">Zinc</keyword>
<comment type="caution">
    <text evidence="4">The sequence shown here is derived from an EMBL/GenBank/DDBJ whole genome shotgun (WGS) entry which is preliminary data.</text>
</comment>